<feature type="transmembrane region" description="Helical" evidence="7">
    <location>
        <begin position="102"/>
        <end position="122"/>
    </location>
</feature>
<protein>
    <submittedName>
        <fullName evidence="8">DoxX family protein</fullName>
    </submittedName>
</protein>
<comment type="similarity">
    <text evidence="2">Belongs to the DoxX family.</text>
</comment>
<dbReference type="InterPro" id="IPR051907">
    <property type="entry name" value="DoxX-like_oxidoreductase"/>
</dbReference>
<evidence type="ECO:0000256" key="7">
    <source>
        <dbReference type="SAM" id="Phobius"/>
    </source>
</evidence>
<keyword evidence="4 7" id="KW-0812">Transmembrane</keyword>
<reference evidence="8 9" key="1">
    <citation type="submission" date="2019-04" db="EMBL/GenBank/DDBJ databases">
        <title>Geobacter ruber sp. nov., ferric-reducing bacteria isolated from paddy soil.</title>
        <authorList>
            <person name="Xu Z."/>
            <person name="Masuda Y."/>
            <person name="Itoh H."/>
            <person name="Senoo K."/>
        </authorList>
    </citation>
    <scope>NUCLEOTIDE SEQUENCE [LARGE SCALE GENOMIC DNA]</scope>
    <source>
        <strain evidence="8 9">Red88</strain>
    </source>
</reference>
<comment type="caution">
    <text evidence="8">The sequence shown here is derived from an EMBL/GenBank/DDBJ whole genome shotgun (WGS) entry which is preliminary data.</text>
</comment>
<dbReference type="RefSeq" id="WP_149306831.1">
    <property type="nucleotide sequence ID" value="NZ_SRSD01000003.1"/>
</dbReference>
<evidence type="ECO:0000313" key="8">
    <source>
        <dbReference type="EMBL" id="KAA0893516.1"/>
    </source>
</evidence>
<dbReference type="InterPro" id="IPR032808">
    <property type="entry name" value="DoxX"/>
</dbReference>
<evidence type="ECO:0000313" key="9">
    <source>
        <dbReference type="Proteomes" id="UP000324298"/>
    </source>
</evidence>
<dbReference type="Proteomes" id="UP000324298">
    <property type="component" value="Unassembled WGS sequence"/>
</dbReference>
<evidence type="ECO:0000256" key="2">
    <source>
        <dbReference type="ARBA" id="ARBA00006679"/>
    </source>
</evidence>
<evidence type="ECO:0000256" key="1">
    <source>
        <dbReference type="ARBA" id="ARBA00004651"/>
    </source>
</evidence>
<dbReference type="GO" id="GO:0005886">
    <property type="term" value="C:plasma membrane"/>
    <property type="evidence" value="ECO:0007669"/>
    <property type="project" value="UniProtKB-SubCell"/>
</dbReference>
<dbReference type="PANTHER" id="PTHR33452:SF4">
    <property type="entry name" value="BLL4328 PROTEIN"/>
    <property type="match status" value="1"/>
</dbReference>
<keyword evidence="6 7" id="KW-0472">Membrane</keyword>
<name>A0A5A9XKB7_9BACT</name>
<comment type="subcellular location">
    <subcellularLocation>
        <location evidence="1">Cell membrane</location>
        <topology evidence="1">Multi-pass membrane protein</topology>
    </subcellularLocation>
</comment>
<evidence type="ECO:0000256" key="5">
    <source>
        <dbReference type="ARBA" id="ARBA00022989"/>
    </source>
</evidence>
<feature type="transmembrane region" description="Helical" evidence="7">
    <location>
        <begin position="41"/>
        <end position="63"/>
    </location>
</feature>
<keyword evidence="9" id="KW-1185">Reference proteome</keyword>
<feature type="transmembrane region" description="Helical" evidence="7">
    <location>
        <begin position="12"/>
        <end position="29"/>
    </location>
</feature>
<dbReference type="AlphaFoldDB" id="A0A5A9XKB7"/>
<organism evidence="8 9">
    <name type="scientific">Oryzomonas rubra</name>
    <dbReference type="NCBI Taxonomy" id="2509454"/>
    <lineage>
        <taxon>Bacteria</taxon>
        <taxon>Pseudomonadati</taxon>
        <taxon>Thermodesulfobacteriota</taxon>
        <taxon>Desulfuromonadia</taxon>
        <taxon>Geobacterales</taxon>
        <taxon>Geobacteraceae</taxon>
        <taxon>Oryzomonas</taxon>
    </lineage>
</organism>
<gene>
    <name evidence="8" type="ORF">ET418_06835</name>
</gene>
<dbReference type="Pfam" id="PF07681">
    <property type="entry name" value="DoxX"/>
    <property type="match status" value="1"/>
</dbReference>
<accession>A0A5A9XKB7</accession>
<evidence type="ECO:0000256" key="6">
    <source>
        <dbReference type="ARBA" id="ARBA00023136"/>
    </source>
</evidence>
<evidence type="ECO:0000256" key="3">
    <source>
        <dbReference type="ARBA" id="ARBA00022475"/>
    </source>
</evidence>
<evidence type="ECO:0000256" key="4">
    <source>
        <dbReference type="ARBA" id="ARBA00022692"/>
    </source>
</evidence>
<dbReference type="OrthoDB" id="9808524at2"/>
<proteinExistence type="inferred from homology"/>
<dbReference type="EMBL" id="SRSD01000003">
    <property type="protein sequence ID" value="KAA0893516.1"/>
    <property type="molecule type" value="Genomic_DNA"/>
</dbReference>
<keyword evidence="5 7" id="KW-1133">Transmembrane helix</keyword>
<keyword evidence="3" id="KW-1003">Cell membrane</keyword>
<sequence length="134" mass="14634">MKPFMSIYNSQGYALMRIVVGFLFLWHGVQKLFGIPIPMPPGAPAFITYVAGPIELIGGILVMVGLFTRWAAFVTSGQMAVAYWMAHGTKALLPIQNNGELAVIYCFVFLFIATQGGGIWSVDAFRDGEGRQGK</sequence>
<dbReference type="PANTHER" id="PTHR33452">
    <property type="entry name" value="OXIDOREDUCTASE CATD-RELATED"/>
    <property type="match status" value="1"/>
</dbReference>